<keyword evidence="7" id="KW-1133">Transmembrane helix</keyword>
<accession>A0A2M9BB44</accession>
<dbReference type="AlphaFoldDB" id="A0A2M9BB44"/>
<protein>
    <submittedName>
        <fullName evidence="8">D-methionine transport system substrate-binding protein</fullName>
    </submittedName>
</protein>
<reference evidence="8 9" key="1">
    <citation type="submission" date="2017-11" db="EMBL/GenBank/DDBJ databases">
        <title>Genomic Encyclopedia of Archaeal and Bacterial Type Strains, Phase II (KMG-II): From Individual Species to Whole Genera.</title>
        <authorList>
            <person name="Goeker M."/>
        </authorList>
    </citation>
    <scope>NUCLEOTIDE SEQUENCE [LARGE SCALE GENOMIC DNA]</scope>
    <source>
        <strain evidence="8 9">DSM 25625</strain>
    </source>
</reference>
<dbReference type="Gene3D" id="3.40.190.10">
    <property type="entry name" value="Periplasmic binding protein-like II"/>
    <property type="match status" value="2"/>
</dbReference>
<dbReference type="PANTHER" id="PTHR30429">
    <property type="entry name" value="D-METHIONINE-BINDING LIPOPROTEIN METQ"/>
    <property type="match status" value="1"/>
</dbReference>
<dbReference type="Pfam" id="PF03180">
    <property type="entry name" value="Lipoprotein_9"/>
    <property type="match status" value="1"/>
</dbReference>
<dbReference type="PANTHER" id="PTHR30429:SF3">
    <property type="entry name" value="LIPOPROTEIN"/>
    <property type="match status" value="1"/>
</dbReference>
<comment type="similarity">
    <text evidence="2">Belongs to the NlpA lipoprotein family.</text>
</comment>
<dbReference type="OrthoDB" id="9812878at2"/>
<evidence type="ECO:0000256" key="2">
    <source>
        <dbReference type="ARBA" id="ARBA00008973"/>
    </source>
</evidence>
<keyword evidence="5" id="KW-0564">Palmitate</keyword>
<proteinExistence type="inferred from homology"/>
<dbReference type="Proteomes" id="UP000230161">
    <property type="component" value="Unassembled WGS sequence"/>
</dbReference>
<evidence type="ECO:0000256" key="1">
    <source>
        <dbReference type="ARBA" id="ARBA00004635"/>
    </source>
</evidence>
<dbReference type="InterPro" id="IPR004872">
    <property type="entry name" value="Lipoprotein_NlpA"/>
</dbReference>
<keyword evidence="4 7" id="KW-0472">Membrane</keyword>
<gene>
    <name evidence="8" type="ORF">CLV54_3300</name>
</gene>
<name>A0A2M9BB44_9MICO</name>
<organism evidence="8 9">
    <name type="scientific">Compostimonas suwonensis</name>
    <dbReference type="NCBI Taxonomy" id="1048394"/>
    <lineage>
        <taxon>Bacteria</taxon>
        <taxon>Bacillati</taxon>
        <taxon>Actinomycetota</taxon>
        <taxon>Actinomycetes</taxon>
        <taxon>Micrococcales</taxon>
        <taxon>Microbacteriaceae</taxon>
        <taxon>Compostimonas</taxon>
    </lineage>
</organism>
<keyword evidence="6" id="KW-0449">Lipoprotein</keyword>
<dbReference type="GO" id="GO:0016020">
    <property type="term" value="C:membrane"/>
    <property type="evidence" value="ECO:0007669"/>
    <property type="project" value="UniProtKB-SubCell"/>
</dbReference>
<dbReference type="RefSeq" id="WP_100346067.1">
    <property type="nucleotide sequence ID" value="NZ_PGFB01000007.1"/>
</dbReference>
<evidence type="ECO:0000256" key="3">
    <source>
        <dbReference type="ARBA" id="ARBA00022729"/>
    </source>
</evidence>
<evidence type="ECO:0000313" key="8">
    <source>
        <dbReference type="EMBL" id="PJJ55164.1"/>
    </source>
</evidence>
<evidence type="ECO:0000256" key="6">
    <source>
        <dbReference type="ARBA" id="ARBA00023288"/>
    </source>
</evidence>
<dbReference type="SUPFAM" id="SSF53850">
    <property type="entry name" value="Periplasmic binding protein-like II"/>
    <property type="match status" value="1"/>
</dbReference>
<keyword evidence="7" id="KW-0812">Transmembrane</keyword>
<keyword evidence="3" id="KW-0732">Signal</keyword>
<keyword evidence="9" id="KW-1185">Reference proteome</keyword>
<evidence type="ECO:0000256" key="4">
    <source>
        <dbReference type="ARBA" id="ARBA00023136"/>
    </source>
</evidence>
<evidence type="ECO:0000313" key="9">
    <source>
        <dbReference type="Proteomes" id="UP000230161"/>
    </source>
</evidence>
<dbReference type="EMBL" id="PGFB01000007">
    <property type="protein sequence ID" value="PJJ55164.1"/>
    <property type="molecule type" value="Genomic_DNA"/>
</dbReference>
<feature type="transmembrane region" description="Helical" evidence="7">
    <location>
        <begin position="24"/>
        <end position="46"/>
    </location>
</feature>
<comment type="subcellular location">
    <subcellularLocation>
        <location evidence="1">Membrane</location>
        <topology evidence="1">Lipid-anchor</topology>
    </subcellularLocation>
</comment>
<evidence type="ECO:0000256" key="7">
    <source>
        <dbReference type="SAM" id="Phobius"/>
    </source>
</evidence>
<comment type="caution">
    <text evidence="8">The sequence shown here is derived from an EMBL/GenBank/DDBJ whole genome shotgun (WGS) entry which is preliminary data.</text>
</comment>
<evidence type="ECO:0000256" key="5">
    <source>
        <dbReference type="ARBA" id="ARBA00023139"/>
    </source>
</evidence>
<sequence length="324" mass="34075">MSDNTPGTAPQLPPRLPEKKKGRAGLITGILIGVVVIIVAVVLIVVNLTAAKPAAEADGSAAPVVVKIGTSDASQPYWDLLKEKAAAEGITIETVNFTDYQQPNPALQEGQIDLNMFQHLRFLAQYNVDTDNDLQPIASTLIVPLGLYSQKWTSVDEIPQGGTIAIPNDPSNQARALFVLEAAGLITLTGDKFAPTPADIDTANSRVTVATVDAAQTALSLPSVDGSVINNNYVQDAGIDPKTAIFADDPSSPGAQPYINLIVSRADEVDNPTFAKIAELYHDPEVLEAVVASSNGTAVIVDGYTGEELRGLLADIQKEVAAAE</sequence>